<dbReference type="AlphaFoldDB" id="A0A8B6G4Y4"/>
<keyword evidence="6 11" id="KW-0675">Receptor</keyword>
<feature type="transmembrane region" description="Helical" evidence="9">
    <location>
        <begin position="98"/>
        <end position="128"/>
    </location>
</feature>
<evidence type="ECO:0000256" key="8">
    <source>
        <dbReference type="SAM" id="MobiDB-lite"/>
    </source>
</evidence>
<evidence type="ECO:0000256" key="3">
    <source>
        <dbReference type="ARBA" id="ARBA00022989"/>
    </source>
</evidence>
<comment type="caution">
    <text evidence="11">The sequence shown here is derived from an EMBL/GenBank/DDBJ whole genome shotgun (WGS) entry which is preliminary data.</text>
</comment>
<dbReference type="PROSITE" id="PS50262">
    <property type="entry name" value="G_PROTEIN_RECEP_F1_2"/>
    <property type="match status" value="1"/>
</dbReference>
<dbReference type="PRINTS" id="PR00237">
    <property type="entry name" value="GPCRRHODOPSN"/>
</dbReference>
<protein>
    <submittedName>
        <fullName evidence="11">Dopamine receptor D2</fullName>
    </submittedName>
</protein>
<dbReference type="InterPro" id="IPR017452">
    <property type="entry name" value="GPCR_Rhodpsn_7TM"/>
</dbReference>
<dbReference type="Pfam" id="PF00001">
    <property type="entry name" value="7tm_1"/>
    <property type="match status" value="1"/>
</dbReference>
<evidence type="ECO:0000256" key="5">
    <source>
        <dbReference type="ARBA" id="ARBA00023136"/>
    </source>
</evidence>
<dbReference type="Gene3D" id="1.20.1070.10">
    <property type="entry name" value="Rhodopsin 7-helix transmembrane proteins"/>
    <property type="match status" value="1"/>
</dbReference>
<keyword evidence="4" id="KW-0297">G-protein coupled receptor</keyword>
<reference evidence="11" key="1">
    <citation type="submission" date="2018-11" db="EMBL/GenBank/DDBJ databases">
        <authorList>
            <person name="Alioto T."/>
            <person name="Alioto T."/>
        </authorList>
    </citation>
    <scope>NUCLEOTIDE SEQUENCE</scope>
</reference>
<accession>A0A8B6G4Y4</accession>
<evidence type="ECO:0000313" key="12">
    <source>
        <dbReference type="Proteomes" id="UP000596742"/>
    </source>
</evidence>
<evidence type="ECO:0000256" key="4">
    <source>
        <dbReference type="ARBA" id="ARBA00023040"/>
    </source>
</evidence>
<feature type="domain" description="G-protein coupled receptors family 1 profile" evidence="10">
    <location>
        <begin position="49"/>
        <end position="410"/>
    </location>
</feature>
<dbReference type="OrthoDB" id="6160870at2759"/>
<dbReference type="Proteomes" id="UP000596742">
    <property type="component" value="Unassembled WGS sequence"/>
</dbReference>
<evidence type="ECO:0000256" key="1">
    <source>
        <dbReference type="ARBA" id="ARBA00004141"/>
    </source>
</evidence>
<comment type="subcellular location">
    <subcellularLocation>
        <location evidence="1">Membrane</location>
        <topology evidence="1">Multi-pass membrane protein</topology>
    </subcellularLocation>
</comment>
<dbReference type="GO" id="GO:0004930">
    <property type="term" value="F:G protein-coupled receptor activity"/>
    <property type="evidence" value="ECO:0007669"/>
    <property type="project" value="UniProtKB-KW"/>
</dbReference>
<keyword evidence="2 9" id="KW-0812">Transmembrane</keyword>
<dbReference type="CDD" id="cd00637">
    <property type="entry name" value="7tm_classA_rhodopsin-like"/>
    <property type="match status" value="1"/>
</dbReference>
<name>A0A8B6G4Y4_MYTGA</name>
<evidence type="ECO:0000256" key="9">
    <source>
        <dbReference type="SAM" id="Phobius"/>
    </source>
</evidence>
<feature type="region of interest" description="Disordered" evidence="8">
    <location>
        <begin position="462"/>
        <end position="491"/>
    </location>
</feature>
<dbReference type="SUPFAM" id="SSF81321">
    <property type="entry name" value="Family A G protein-coupled receptor-like"/>
    <property type="match status" value="1"/>
</dbReference>
<feature type="transmembrane region" description="Helical" evidence="9">
    <location>
        <begin position="69"/>
        <end position="92"/>
    </location>
</feature>
<feature type="transmembrane region" description="Helical" evidence="9">
    <location>
        <begin position="30"/>
        <end position="57"/>
    </location>
</feature>
<feature type="transmembrane region" description="Helical" evidence="9">
    <location>
        <begin position="356"/>
        <end position="376"/>
    </location>
</feature>
<evidence type="ECO:0000256" key="6">
    <source>
        <dbReference type="ARBA" id="ARBA00023170"/>
    </source>
</evidence>
<dbReference type="PANTHER" id="PTHR24240">
    <property type="entry name" value="OPSIN"/>
    <property type="match status" value="1"/>
</dbReference>
<evidence type="ECO:0000259" key="10">
    <source>
        <dbReference type="PROSITE" id="PS50262"/>
    </source>
</evidence>
<dbReference type="EMBL" id="UYJE01007864">
    <property type="protein sequence ID" value="VDI58671.1"/>
    <property type="molecule type" value="Genomic_DNA"/>
</dbReference>
<organism evidence="11 12">
    <name type="scientific">Mytilus galloprovincialis</name>
    <name type="common">Mediterranean mussel</name>
    <dbReference type="NCBI Taxonomy" id="29158"/>
    <lineage>
        <taxon>Eukaryota</taxon>
        <taxon>Metazoa</taxon>
        <taxon>Spiralia</taxon>
        <taxon>Lophotrochozoa</taxon>
        <taxon>Mollusca</taxon>
        <taxon>Bivalvia</taxon>
        <taxon>Autobranchia</taxon>
        <taxon>Pteriomorphia</taxon>
        <taxon>Mytilida</taxon>
        <taxon>Mytiloidea</taxon>
        <taxon>Mytilidae</taxon>
        <taxon>Mytilinae</taxon>
        <taxon>Mytilus</taxon>
    </lineage>
</organism>
<keyword evidence="3 9" id="KW-1133">Transmembrane helix</keyword>
<evidence type="ECO:0000256" key="2">
    <source>
        <dbReference type="ARBA" id="ARBA00022692"/>
    </source>
</evidence>
<proteinExistence type="predicted"/>
<keyword evidence="12" id="KW-1185">Reference proteome</keyword>
<gene>
    <name evidence="11" type="ORF">MGAL_10B010365</name>
</gene>
<dbReference type="InterPro" id="IPR050125">
    <property type="entry name" value="GPCR_opsins"/>
</dbReference>
<sequence length="491" mass="55999">MSSNSSGTSGISDPFEAFTSPFYRWLENDVFPVVVGVTILLILIIGIILNSVLVHAIRRKRLEISSGRIYLISLIVLDFVAYFFILFPSLIVSFAKDWILSDFVCIVSGDLVTGCLLMTFYTQLIIFIERWMKISGSDLYDKTLGRNKVSIIIVVCLCVMFLFVGILPLTGWGVLEYISYEHLCNIKHTDNIIGMNLLFIFAIYIPSVLSIVFLILIGRKRKNILNMLSELQTEVDVASKKLNKFRGGEVINNNHVLMFEKEDTCRLSRETTEALSVSHIDTTNSRLEIGPEIEVLSTEILQNCDLPGSTTSRSEAEIQGELFPSPLSNEKTNADHATLIEHVYEKSEEHMDIHLTVTYAIMWGVALVMWTPYVIVCYLDAYASFSMWGGWYSMVVPITHMTYVMKPIIYLSHNKVFRDAAYQTIPESVRTRSQKVRKVLKKSMTKMDDFVFPQRKRSIGIEESDNKKQVKNETFSTLKPTKSKRNSETRF</sequence>
<evidence type="ECO:0000313" key="11">
    <source>
        <dbReference type="EMBL" id="VDI58671.1"/>
    </source>
</evidence>
<feature type="transmembrane region" description="Helical" evidence="9">
    <location>
        <begin position="388"/>
        <end position="405"/>
    </location>
</feature>
<keyword evidence="5 9" id="KW-0472">Membrane</keyword>
<evidence type="ECO:0000256" key="7">
    <source>
        <dbReference type="ARBA" id="ARBA00023224"/>
    </source>
</evidence>
<dbReference type="GO" id="GO:0016020">
    <property type="term" value="C:membrane"/>
    <property type="evidence" value="ECO:0007669"/>
    <property type="project" value="UniProtKB-SubCell"/>
</dbReference>
<dbReference type="InterPro" id="IPR000276">
    <property type="entry name" value="GPCR_Rhodpsn"/>
</dbReference>
<feature type="transmembrane region" description="Helical" evidence="9">
    <location>
        <begin position="192"/>
        <end position="217"/>
    </location>
</feature>
<keyword evidence="7" id="KW-0807">Transducer</keyword>
<feature type="transmembrane region" description="Helical" evidence="9">
    <location>
        <begin position="149"/>
        <end position="172"/>
    </location>
</feature>